<evidence type="ECO:0000256" key="4">
    <source>
        <dbReference type="ARBA" id="ARBA00023163"/>
    </source>
</evidence>
<evidence type="ECO:0000256" key="3">
    <source>
        <dbReference type="ARBA" id="ARBA00023125"/>
    </source>
</evidence>
<evidence type="ECO:0000313" key="8">
    <source>
        <dbReference type="Proteomes" id="UP000012960"/>
    </source>
</evidence>
<dbReference type="InterPro" id="IPR011598">
    <property type="entry name" value="bHLH_dom"/>
</dbReference>
<dbReference type="SMART" id="SM00353">
    <property type="entry name" value="HLH"/>
    <property type="match status" value="1"/>
</dbReference>
<reference evidence="7" key="2">
    <citation type="submission" date="2021-05" db="UniProtKB">
        <authorList>
            <consortium name="EnsemblPlants"/>
        </authorList>
    </citation>
    <scope>IDENTIFICATION</scope>
    <source>
        <strain evidence="7">subsp. malaccensis</strain>
    </source>
</reference>
<protein>
    <submittedName>
        <fullName evidence="6">(wild Malaysian banana) hypothetical protein</fullName>
    </submittedName>
</protein>
<dbReference type="OMA" id="MAMKSHC"/>
<dbReference type="InterPro" id="IPR045847">
    <property type="entry name" value="AIG1-like"/>
</dbReference>
<dbReference type="EnsemblPlants" id="Ma02_t21930.1">
    <property type="protein sequence ID" value="Ma02_p21930.1"/>
    <property type="gene ID" value="Ma02_g21930"/>
</dbReference>
<dbReference type="Pfam" id="PF00010">
    <property type="entry name" value="HLH"/>
    <property type="match status" value="1"/>
</dbReference>
<feature type="domain" description="BHLH" evidence="5">
    <location>
        <begin position="61"/>
        <end position="110"/>
    </location>
</feature>
<dbReference type="InterPro" id="IPR036638">
    <property type="entry name" value="HLH_DNA-bd_sf"/>
</dbReference>
<evidence type="ECO:0000313" key="7">
    <source>
        <dbReference type="EnsemblPlants" id="Ma02_p21930.1"/>
    </source>
</evidence>
<evidence type="ECO:0000259" key="5">
    <source>
        <dbReference type="PROSITE" id="PS50888"/>
    </source>
</evidence>
<evidence type="ECO:0000313" key="6">
    <source>
        <dbReference type="EMBL" id="CAG1862774.1"/>
    </source>
</evidence>
<organism evidence="7 8">
    <name type="scientific">Musa acuminata subsp. malaccensis</name>
    <name type="common">Wild banana</name>
    <name type="synonym">Musa malaccensis</name>
    <dbReference type="NCBI Taxonomy" id="214687"/>
    <lineage>
        <taxon>Eukaryota</taxon>
        <taxon>Viridiplantae</taxon>
        <taxon>Streptophyta</taxon>
        <taxon>Embryophyta</taxon>
        <taxon>Tracheophyta</taxon>
        <taxon>Spermatophyta</taxon>
        <taxon>Magnoliopsida</taxon>
        <taxon>Liliopsida</taxon>
        <taxon>Zingiberales</taxon>
        <taxon>Musaceae</taxon>
        <taxon>Musa</taxon>
    </lineage>
</organism>
<dbReference type="OrthoDB" id="71302at2759"/>
<dbReference type="GO" id="GO:0046983">
    <property type="term" value="F:protein dimerization activity"/>
    <property type="evidence" value="ECO:0007669"/>
    <property type="project" value="InterPro"/>
</dbReference>
<dbReference type="FunCoup" id="A0A804I5G7">
    <property type="interactions" value="167"/>
</dbReference>
<evidence type="ECO:0000256" key="1">
    <source>
        <dbReference type="ARBA" id="ARBA00005510"/>
    </source>
</evidence>
<keyword evidence="2" id="KW-0805">Transcription regulation</keyword>
<gene>
    <name evidence="6" type="ORF">GSMUA_76680.1</name>
</gene>
<sequence length="249" mass="27241">MGSLPDGDPGFFRGFPNGLGFSSGSDGSSSSVVLEDQERSKLVGAPWRLEGGGALDAKTAMAMKSHCEAERRRRERINGHLAVLRSMVPCADKLDKAALLAEVIGHVKKLKRNAVEISKGYTIPSDTDEVRVEVQGDAMSTGGFMVKACLCCEDRPWILADLRQTLHSLHLQTIRAEISTLGGRIKNVFVMRSAKNSRNIDRHHFVASVHQALKSILERINSQVDFLPRATFANKRQKISLLESSSSAS</sequence>
<dbReference type="Proteomes" id="UP000012960">
    <property type="component" value="Unplaced"/>
</dbReference>
<proteinExistence type="inferred from homology"/>
<name>A0A804I5G7_MUSAM</name>
<keyword evidence="4" id="KW-0804">Transcription</keyword>
<dbReference type="PANTHER" id="PTHR45844:SF9">
    <property type="entry name" value="OS09G0463900 PROTEIN"/>
    <property type="match status" value="1"/>
</dbReference>
<dbReference type="SUPFAM" id="SSF55021">
    <property type="entry name" value="ACT-like"/>
    <property type="match status" value="1"/>
</dbReference>
<comment type="similarity">
    <text evidence="1">Belongs to the bHLH protein family.</text>
</comment>
<keyword evidence="3" id="KW-0238">DNA-binding</keyword>
<dbReference type="SUPFAM" id="SSF47459">
    <property type="entry name" value="HLH, helix-loop-helix DNA-binding domain"/>
    <property type="match status" value="1"/>
</dbReference>
<dbReference type="Gene3D" id="4.10.280.10">
    <property type="entry name" value="Helix-loop-helix DNA-binding domain"/>
    <property type="match status" value="1"/>
</dbReference>
<dbReference type="GO" id="GO:0003700">
    <property type="term" value="F:DNA-binding transcription factor activity"/>
    <property type="evidence" value="ECO:0007669"/>
    <property type="project" value="InterPro"/>
</dbReference>
<dbReference type="GO" id="GO:0003677">
    <property type="term" value="F:DNA binding"/>
    <property type="evidence" value="ECO:0007669"/>
    <property type="project" value="UniProtKB-KW"/>
</dbReference>
<keyword evidence="8" id="KW-1185">Reference proteome</keyword>
<evidence type="ECO:0000256" key="2">
    <source>
        <dbReference type="ARBA" id="ARBA00023015"/>
    </source>
</evidence>
<dbReference type="EMBL" id="HG996467">
    <property type="protein sequence ID" value="CAG1862774.1"/>
    <property type="molecule type" value="Genomic_DNA"/>
</dbReference>
<accession>A0A804I5G7</accession>
<dbReference type="PROSITE" id="PS50888">
    <property type="entry name" value="BHLH"/>
    <property type="match status" value="1"/>
</dbReference>
<dbReference type="InterPro" id="IPR045865">
    <property type="entry name" value="ACT-like_dom_sf"/>
</dbReference>
<dbReference type="AlphaFoldDB" id="A0A804I5G7"/>
<dbReference type="Gramene" id="Ma02_t21930.1">
    <property type="protein sequence ID" value="Ma02_p21930.1"/>
    <property type="gene ID" value="Ma02_g21930"/>
</dbReference>
<dbReference type="PANTHER" id="PTHR45844">
    <property type="entry name" value="TRANSCRIPTION FACTOR BHLH30"/>
    <property type="match status" value="1"/>
</dbReference>
<reference evidence="6" key="1">
    <citation type="submission" date="2021-03" db="EMBL/GenBank/DDBJ databases">
        <authorList>
            <consortium name="Genoscope - CEA"/>
            <person name="William W."/>
        </authorList>
    </citation>
    <scope>NUCLEOTIDE SEQUENCE</scope>
    <source>
        <strain evidence="6">Doubled-haploid Pahang</strain>
    </source>
</reference>